<evidence type="ECO:0000313" key="2">
    <source>
        <dbReference type="Proteomes" id="UP000562929"/>
    </source>
</evidence>
<dbReference type="GO" id="GO:0043248">
    <property type="term" value="P:proteasome assembly"/>
    <property type="evidence" value="ECO:0007669"/>
    <property type="project" value="TreeGrafter"/>
</dbReference>
<name>A0A8H4QBQ6_9HYPO</name>
<reference evidence="1 2" key="1">
    <citation type="journal article" date="2020" name="G3 (Bethesda)">
        <title>Genetic Underpinnings of Host Manipulation by Ophiocordyceps as Revealed by Comparative Transcriptomics.</title>
        <authorList>
            <person name="Will I."/>
            <person name="Das B."/>
            <person name="Trinh T."/>
            <person name="Brachmann A."/>
            <person name="Ohm R.A."/>
            <person name="de Bekker C."/>
        </authorList>
    </citation>
    <scope>NUCLEOTIDE SEQUENCE [LARGE SCALE GENOMIC DNA]</scope>
    <source>
        <strain evidence="1 2">EC05</strain>
    </source>
</reference>
<gene>
    <name evidence="1" type="ORF">GQ602_000238</name>
</gene>
<dbReference type="EMBL" id="JAACLJ010000001">
    <property type="protein sequence ID" value="KAF4594625.1"/>
    <property type="molecule type" value="Genomic_DNA"/>
</dbReference>
<proteinExistence type="predicted"/>
<keyword evidence="2" id="KW-1185">Reference proteome</keyword>
<protein>
    <recommendedName>
        <fullName evidence="3">Casein kinase II beta 2 subunit</fullName>
    </recommendedName>
</protein>
<dbReference type="PANTHER" id="PTHR42342">
    <property type="entry name" value="STATIONARY PHASE PROTEIN 5"/>
    <property type="match status" value="1"/>
</dbReference>
<dbReference type="OrthoDB" id="5415241at2759"/>
<dbReference type="AlphaFoldDB" id="A0A8H4QBQ6"/>
<evidence type="ECO:0000313" key="1">
    <source>
        <dbReference type="EMBL" id="KAF4594625.1"/>
    </source>
</evidence>
<dbReference type="Proteomes" id="UP000562929">
    <property type="component" value="Unassembled WGS sequence"/>
</dbReference>
<dbReference type="PANTHER" id="PTHR42342:SF1">
    <property type="entry name" value="STATIONARY PHASE PROTEIN 5"/>
    <property type="match status" value="1"/>
</dbReference>
<comment type="caution">
    <text evidence="1">The sequence shown here is derived from an EMBL/GenBank/DDBJ whole genome shotgun (WGS) entry which is preliminary data.</text>
</comment>
<dbReference type="InterPro" id="IPR038816">
    <property type="entry name" value="Stationary_phase_5"/>
</dbReference>
<organism evidence="1 2">
    <name type="scientific">Ophiocordyceps camponoti-floridani</name>
    <dbReference type="NCBI Taxonomy" id="2030778"/>
    <lineage>
        <taxon>Eukaryota</taxon>
        <taxon>Fungi</taxon>
        <taxon>Dikarya</taxon>
        <taxon>Ascomycota</taxon>
        <taxon>Pezizomycotina</taxon>
        <taxon>Sordariomycetes</taxon>
        <taxon>Hypocreomycetidae</taxon>
        <taxon>Hypocreales</taxon>
        <taxon>Ophiocordycipitaceae</taxon>
        <taxon>Ophiocordyceps</taxon>
    </lineage>
</organism>
<evidence type="ECO:0008006" key="3">
    <source>
        <dbReference type="Google" id="ProtNLM"/>
    </source>
</evidence>
<dbReference type="GO" id="GO:0070628">
    <property type="term" value="F:proteasome binding"/>
    <property type="evidence" value="ECO:0007669"/>
    <property type="project" value="InterPro"/>
</dbReference>
<sequence length="425" mass="45918">MASFGAILAPGTIRVLRVAASKASQAIRVRLAGAAKPLQGHVQSVSRRQPIHHATRQGARWFSTSTTRKIDRLLQSFLNNGHVPSRDIHRFRLPSSNTSRRVAQLSGRAPFASTLRPNLTGGALPRTAGGYSLGGNARFFSHTPAAPAQVVQNVSQAMRAFFLSGQRLRYDGVGPNGSPKYRTVSARDDEIMRSMARAARSAPGAFIDFHLKPTMTALGPLATSVVGASGVSGSIADAPYYSATLHNEGLLDVISADFKRALQDLTAIDADLKRLSALGDLPVMLEGRDKLRVRFPGLDADTVERLCDDLGIQRGVVGQDCELDAATGELGMLKVPFAPEMDDALTTSDISLRSLRSNSTDNSWTLEQDSKLQEAFDAEMEEDPWLPEADGYGTRPSAVSSSEYEGLEGIYRFLEECNRGKGRFA</sequence>
<accession>A0A8H4QBQ6</accession>